<accession>A0A6C0CHC9</accession>
<sequence>MINKKLTFLILALLFALISFPIIQKCKEGFTSLTPGKFPVSVSEPILFEDYPTKDNMGISMNTYQDNYPSFPIFGSSYGQYTNNVRYWATPDNGQCAPAEFCNGLYNEKKNINIEKTPNPIPFASPQVRVNFYGSHPEECPRQVEQDFH</sequence>
<dbReference type="EMBL" id="MN739424">
    <property type="protein sequence ID" value="QHT04186.1"/>
    <property type="molecule type" value="Genomic_DNA"/>
</dbReference>
<organism evidence="1">
    <name type="scientific">viral metagenome</name>
    <dbReference type="NCBI Taxonomy" id="1070528"/>
    <lineage>
        <taxon>unclassified sequences</taxon>
        <taxon>metagenomes</taxon>
        <taxon>organismal metagenomes</taxon>
    </lineage>
</organism>
<protein>
    <submittedName>
        <fullName evidence="1">Uncharacterized protein</fullName>
    </submittedName>
</protein>
<evidence type="ECO:0000313" key="1">
    <source>
        <dbReference type="EMBL" id="QHT04186.1"/>
    </source>
</evidence>
<name>A0A6C0CHC9_9ZZZZ</name>
<dbReference type="AlphaFoldDB" id="A0A6C0CHC9"/>
<proteinExistence type="predicted"/>
<reference evidence="1" key="1">
    <citation type="journal article" date="2020" name="Nature">
        <title>Giant virus diversity and host interactions through global metagenomics.</title>
        <authorList>
            <person name="Schulz F."/>
            <person name="Roux S."/>
            <person name="Paez-Espino D."/>
            <person name="Jungbluth S."/>
            <person name="Walsh D.A."/>
            <person name="Denef V.J."/>
            <person name="McMahon K.D."/>
            <person name="Konstantinidis K.T."/>
            <person name="Eloe-Fadrosh E.A."/>
            <person name="Kyrpides N.C."/>
            <person name="Woyke T."/>
        </authorList>
    </citation>
    <scope>NUCLEOTIDE SEQUENCE</scope>
    <source>
        <strain evidence="1">GVMAG-M-3300021185-45</strain>
    </source>
</reference>